<keyword evidence="9" id="KW-0349">Heme</keyword>
<feature type="disulfide bond" evidence="9">
    <location>
        <begin position="39"/>
        <end position="46"/>
    </location>
</feature>
<keyword evidence="6 11" id="KW-0732">Signal</keyword>
<evidence type="ECO:0000313" key="14">
    <source>
        <dbReference type="Proteomes" id="UP001303760"/>
    </source>
</evidence>
<accession>A0AAN7CF03</accession>
<keyword evidence="5" id="KW-0325">Glycoprotein</keyword>
<dbReference type="InterPro" id="IPR008427">
    <property type="entry name" value="Extracellular_membr_CFEM_dom"/>
</dbReference>
<reference evidence="13" key="2">
    <citation type="submission" date="2023-05" db="EMBL/GenBank/DDBJ databases">
        <authorList>
            <consortium name="Lawrence Berkeley National Laboratory"/>
            <person name="Steindorff A."/>
            <person name="Hensen N."/>
            <person name="Bonometti L."/>
            <person name="Westerberg I."/>
            <person name="Brannstrom I.O."/>
            <person name="Guillou S."/>
            <person name="Cros-Aarteil S."/>
            <person name="Calhoun S."/>
            <person name="Haridas S."/>
            <person name="Kuo A."/>
            <person name="Mondo S."/>
            <person name="Pangilinan J."/>
            <person name="Riley R."/>
            <person name="Labutti K."/>
            <person name="Andreopoulos B."/>
            <person name="Lipzen A."/>
            <person name="Chen C."/>
            <person name="Yanf M."/>
            <person name="Daum C."/>
            <person name="Ng V."/>
            <person name="Clum A."/>
            <person name="Ohm R."/>
            <person name="Martin F."/>
            <person name="Silar P."/>
            <person name="Natvig D."/>
            <person name="Lalanne C."/>
            <person name="Gautier V."/>
            <person name="Ament-Velasquez S.L."/>
            <person name="Kruys A."/>
            <person name="Hutchinson M.I."/>
            <person name="Powell A.J."/>
            <person name="Barry K."/>
            <person name="Miller A.N."/>
            <person name="Grigoriev I.V."/>
            <person name="Debuchy R."/>
            <person name="Gladieux P."/>
            <person name="Thoren M.H."/>
            <person name="Johannesson H."/>
        </authorList>
    </citation>
    <scope>NUCLEOTIDE SEQUENCE</scope>
    <source>
        <strain evidence="13">CBS 532.94</strain>
    </source>
</reference>
<dbReference type="GO" id="GO:0098552">
    <property type="term" value="C:side of membrane"/>
    <property type="evidence" value="ECO:0007669"/>
    <property type="project" value="UniProtKB-KW"/>
</dbReference>
<comment type="caution">
    <text evidence="13">The sequence shown here is derived from an EMBL/GenBank/DDBJ whole genome shotgun (WGS) entry which is preliminary data.</text>
</comment>
<evidence type="ECO:0000256" key="11">
    <source>
        <dbReference type="SAM" id="SignalP"/>
    </source>
</evidence>
<feature type="signal peptide" evidence="11">
    <location>
        <begin position="1"/>
        <end position="16"/>
    </location>
</feature>
<dbReference type="AlphaFoldDB" id="A0AAN7CF03"/>
<dbReference type="Pfam" id="PF05730">
    <property type="entry name" value="CFEM"/>
    <property type="match status" value="1"/>
</dbReference>
<keyword evidence="9" id="KW-0408">Iron</keyword>
<sequence length="172" mass="16489">MKTVIAFFSVAIVAVAQNLEGQPKCATDCIISAVSAAGCAANDMACQCGPSQAVIGMDAANCLLASCTGSQLLQAESAGAAQCSAYSASLTAVIDVVVVATGEAQPLGFAKRDDLAMSTPSAAASPTPVDPKSTAADPKTTAVSTAGAGGLAKPGMVGAGAVLGVLGVGVAL</sequence>
<comment type="caution">
    <text evidence="9">Lacks conserved residue(s) required for the propagation of feature annotation.</text>
</comment>
<name>A0AAN7CF03_9PEZI</name>
<evidence type="ECO:0000256" key="8">
    <source>
        <dbReference type="ARBA" id="ARBA00023288"/>
    </source>
</evidence>
<evidence type="ECO:0000259" key="12">
    <source>
        <dbReference type="PROSITE" id="PS52012"/>
    </source>
</evidence>
<keyword evidence="7 9" id="KW-1015">Disulfide bond</keyword>
<dbReference type="GO" id="GO:0005576">
    <property type="term" value="C:extracellular region"/>
    <property type="evidence" value="ECO:0007669"/>
    <property type="project" value="UniProtKB-SubCell"/>
</dbReference>
<evidence type="ECO:0000256" key="1">
    <source>
        <dbReference type="ARBA" id="ARBA00004589"/>
    </source>
</evidence>
<keyword evidence="14" id="KW-1185">Reference proteome</keyword>
<evidence type="ECO:0000256" key="2">
    <source>
        <dbReference type="ARBA" id="ARBA00004613"/>
    </source>
</evidence>
<comment type="similarity">
    <text evidence="3">Belongs to the RBT5 family.</text>
</comment>
<keyword evidence="8" id="KW-0449">Lipoprotein</keyword>
<evidence type="ECO:0000256" key="6">
    <source>
        <dbReference type="ARBA" id="ARBA00022729"/>
    </source>
</evidence>
<evidence type="ECO:0000256" key="5">
    <source>
        <dbReference type="ARBA" id="ARBA00022622"/>
    </source>
</evidence>
<keyword evidence="5" id="KW-0336">GPI-anchor</keyword>
<dbReference type="EMBL" id="MU860056">
    <property type="protein sequence ID" value="KAK4239738.1"/>
    <property type="molecule type" value="Genomic_DNA"/>
</dbReference>
<dbReference type="PROSITE" id="PS52012">
    <property type="entry name" value="CFEM"/>
    <property type="match status" value="1"/>
</dbReference>
<dbReference type="Proteomes" id="UP001303760">
    <property type="component" value="Unassembled WGS sequence"/>
</dbReference>
<proteinExistence type="inferred from homology"/>
<feature type="chain" id="PRO_5042948599" description="CFEM domain-containing protein" evidence="11">
    <location>
        <begin position="17"/>
        <end position="172"/>
    </location>
</feature>
<keyword evidence="5" id="KW-0472">Membrane</keyword>
<evidence type="ECO:0000256" key="10">
    <source>
        <dbReference type="SAM" id="MobiDB-lite"/>
    </source>
</evidence>
<feature type="domain" description="CFEM" evidence="12">
    <location>
        <begin position="1"/>
        <end position="109"/>
    </location>
</feature>
<protein>
    <recommendedName>
        <fullName evidence="12">CFEM domain-containing protein</fullName>
    </recommendedName>
</protein>
<evidence type="ECO:0000256" key="7">
    <source>
        <dbReference type="ARBA" id="ARBA00023157"/>
    </source>
</evidence>
<evidence type="ECO:0000256" key="3">
    <source>
        <dbReference type="ARBA" id="ARBA00010031"/>
    </source>
</evidence>
<dbReference type="GO" id="GO:0046872">
    <property type="term" value="F:metal ion binding"/>
    <property type="evidence" value="ECO:0007669"/>
    <property type="project" value="UniProtKB-UniRule"/>
</dbReference>
<keyword evidence="9" id="KW-0479">Metal-binding</keyword>
<gene>
    <name evidence="13" type="ORF">C8A03DRAFT_32186</name>
</gene>
<reference evidence="13" key="1">
    <citation type="journal article" date="2023" name="Mol. Phylogenet. Evol.">
        <title>Genome-scale phylogeny and comparative genomics of the fungal order Sordariales.</title>
        <authorList>
            <person name="Hensen N."/>
            <person name="Bonometti L."/>
            <person name="Westerberg I."/>
            <person name="Brannstrom I.O."/>
            <person name="Guillou S."/>
            <person name="Cros-Aarteil S."/>
            <person name="Calhoun S."/>
            <person name="Haridas S."/>
            <person name="Kuo A."/>
            <person name="Mondo S."/>
            <person name="Pangilinan J."/>
            <person name="Riley R."/>
            <person name="LaButti K."/>
            <person name="Andreopoulos B."/>
            <person name="Lipzen A."/>
            <person name="Chen C."/>
            <person name="Yan M."/>
            <person name="Daum C."/>
            <person name="Ng V."/>
            <person name="Clum A."/>
            <person name="Steindorff A."/>
            <person name="Ohm R.A."/>
            <person name="Martin F."/>
            <person name="Silar P."/>
            <person name="Natvig D.O."/>
            <person name="Lalanne C."/>
            <person name="Gautier V."/>
            <person name="Ament-Velasquez S.L."/>
            <person name="Kruys A."/>
            <person name="Hutchinson M.I."/>
            <person name="Powell A.J."/>
            <person name="Barry K."/>
            <person name="Miller A.N."/>
            <person name="Grigoriev I.V."/>
            <person name="Debuchy R."/>
            <person name="Gladieux P."/>
            <person name="Hiltunen Thoren M."/>
            <person name="Johannesson H."/>
        </authorList>
    </citation>
    <scope>NUCLEOTIDE SEQUENCE</scope>
    <source>
        <strain evidence="13">CBS 532.94</strain>
    </source>
</reference>
<keyword evidence="4" id="KW-0964">Secreted</keyword>
<evidence type="ECO:0000313" key="13">
    <source>
        <dbReference type="EMBL" id="KAK4239738.1"/>
    </source>
</evidence>
<comment type="subcellular location">
    <subcellularLocation>
        <location evidence="1">Membrane</location>
        <topology evidence="1">Lipid-anchor</topology>
        <topology evidence="1">GPI-anchor</topology>
    </subcellularLocation>
    <subcellularLocation>
        <location evidence="2">Secreted</location>
    </subcellularLocation>
</comment>
<evidence type="ECO:0000256" key="4">
    <source>
        <dbReference type="ARBA" id="ARBA00022525"/>
    </source>
</evidence>
<feature type="region of interest" description="Disordered" evidence="10">
    <location>
        <begin position="119"/>
        <end position="141"/>
    </location>
</feature>
<feature type="binding site" description="axial binding residue" evidence="9">
    <location>
        <position position="43"/>
    </location>
    <ligand>
        <name>heme</name>
        <dbReference type="ChEBI" id="CHEBI:30413"/>
    </ligand>
    <ligandPart>
        <name>Fe</name>
        <dbReference type="ChEBI" id="CHEBI:18248"/>
    </ligandPart>
</feature>
<evidence type="ECO:0000256" key="9">
    <source>
        <dbReference type="PROSITE-ProRule" id="PRU01356"/>
    </source>
</evidence>
<organism evidence="13 14">
    <name type="scientific">Achaetomium macrosporum</name>
    <dbReference type="NCBI Taxonomy" id="79813"/>
    <lineage>
        <taxon>Eukaryota</taxon>
        <taxon>Fungi</taxon>
        <taxon>Dikarya</taxon>
        <taxon>Ascomycota</taxon>
        <taxon>Pezizomycotina</taxon>
        <taxon>Sordariomycetes</taxon>
        <taxon>Sordariomycetidae</taxon>
        <taxon>Sordariales</taxon>
        <taxon>Chaetomiaceae</taxon>
        <taxon>Achaetomium</taxon>
    </lineage>
</organism>